<evidence type="ECO:0000313" key="2">
    <source>
        <dbReference type="Proteomes" id="UP001299265"/>
    </source>
</evidence>
<reference evidence="1 2" key="1">
    <citation type="submission" date="2021-11" db="EMBL/GenBank/DDBJ databases">
        <title>Lacrimispora sp. nov. NSJ-141 isolated from human feces.</title>
        <authorList>
            <person name="Abdugheni R."/>
        </authorList>
    </citation>
    <scope>NUCLEOTIDE SEQUENCE [LARGE SCALE GENOMIC DNA]</scope>
    <source>
        <strain evidence="1 2">NSJ-141</strain>
    </source>
</reference>
<gene>
    <name evidence="1" type="ORF">LQE92_09715</name>
</gene>
<evidence type="ECO:0000313" key="1">
    <source>
        <dbReference type="EMBL" id="MCD2492903.1"/>
    </source>
</evidence>
<dbReference type="Proteomes" id="UP001299265">
    <property type="component" value="Unassembled WGS sequence"/>
</dbReference>
<comment type="caution">
    <text evidence="1">The sequence shown here is derived from an EMBL/GenBank/DDBJ whole genome shotgun (WGS) entry which is preliminary data.</text>
</comment>
<sequence length="56" mass="6237">MLKIIHTFADESILTRDGTKPDFGKFNPVLFEMPGCIYLKTGETLTKCNGLGKAFK</sequence>
<accession>A0AAP2RK69</accession>
<protein>
    <submittedName>
        <fullName evidence="1">Uncharacterized protein</fullName>
    </submittedName>
</protein>
<dbReference type="EMBL" id="JAJNOR010000005">
    <property type="protein sequence ID" value="MCD2492903.1"/>
    <property type="molecule type" value="Genomic_DNA"/>
</dbReference>
<dbReference type="RefSeq" id="WP_231062783.1">
    <property type="nucleotide sequence ID" value="NZ_JAJNOR010000005.1"/>
</dbReference>
<proteinExistence type="predicted"/>
<dbReference type="AlphaFoldDB" id="A0AAP2RK69"/>
<organism evidence="1 2">
    <name type="scientific">Lientehia hominis</name>
    <dbReference type="NCBI Taxonomy" id="2897778"/>
    <lineage>
        <taxon>Bacteria</taxon>
        <taxon>Bacillati</taxon>
        <taxon>Bacillota</taxon>
        <taxon>Clostridia</taxon>
        <taxon>Lachnospirales</taxon>
        <taxon>Lachnospiraceae</taxon>
        <taxon>Lientehia</taxon>
    </lineage>
</organism>
<keyword evidence="2" id="KW-1185">Reference proteome</keyword>
<name>A0AAP2RK69_9FIRM</name>